<evidence type="ECO:0000256" key="2">
    <source>
        <dbReference type="ARBA" id="ARBA00022475"/>
    </source>
</evidence>
<dbReference type="PANTHER" id="PTHR33362">
    <property type="entry name" value="SIALIC ACID TRAP TRANSPORTER PERMEASE PROTEIN SIAT-RELATED"/>
    <property type="match status" value="1"/>
</dbReference>
<dbReference type="Pfam" id="PF06808">
    <property type="entry name" value="DctM"/>
    <property type="match status" value="1"/>
</dbReference>
<comment type="caution">
    <text evidence="7">Lacks conserved residue(s) required for the propagation of feature annotation.</text>
</comment>
<keyword evidence="10" id="KW-1185">Reference proteome</keyword>
<evidence type="ECO:0000256" key="1">
    <source>
        <dbReference type="ARBA" id="ARBA00004429"/>
    </source>
</evidence>
<evidence type="ECO:0000259" key="8">
    <source>
        <dbReference type="Pfam" id="PF06808"/>
    </source>
</evidence>
<dbReference type="InterPro" id="IPR010656">
    <property type="entry name" value="DctM"/>
</dbReference>
<keyword evidence="6 7" id="KW-0472">Membrane</keyword>
<dbReference type="RefSeq" id="WP_094509141.1">
    <property type="nucleotide sequence ID" value="NZ_JBHEEK010000033.1"/>
</dbReference>
<dbReference type="InterPro" id="IPR004681">
    <property type="entry name" value="TRAP_DctM"/>
</dbReference>
<sequence>MNIALVSALMILFALSVPVAVAIAMSAIFSISFFSNLPLLVVPQKMFNALDSFPLLAIPFFILAGNLMSHGGVSRRLVDFAKSMVGGVQGGLAASCVLTCMIFSSISGSSVATTFAVGAILIPAMVRHGYPTPVAGTIQATSAELGVILPPSIPMILYAVSTETSVTQIFIAGIGPGLLIAGALIIMTQIWCRVKGYGKNDGDDRKGFLKSAVSAFWSLMMPVVIVGGIYGGIFTPTEAAAIAVFLALFIGLFIYRELKFTDLPKIFRQSVVSTGAVMLIIAAAGLFSFLVSMSGLPKMVGSWASDSFESWITFLLFVNILLFVVGMFVETSAAILVLAPILAPIAILYGIDPVHFGMIMIVNLAMGMITPPLGVNLFAAASVAKIPVQRMFKPLIWPVTAIILSLMVITYVPQISLFLRDLSLAQ</sequence>
<keyword evidence="4 7" id="KW-0812">Transmembrane</keyword>
<evidence type="ECO:0000256" key="3">
    <source>
        <dbReference type="ARBA" id="ARBA00022519"/>
    </source>
</evidence>
<feature type="transmembrane region" description="Helical" evidence="7">
    <location>
        <begin position="239"/>
        <end position="258"/>
    </location>
</feature>
<reference evidence="9 10" key="1">
    <citation type="submission" date="2017-07" db="EMBL/GenBank/DDBJ databases">
        <title>Phylogenetic study on the rhizospheric bacterium Ochrobactrum sp. A44.</title>
        <authorList>
            <person name="Krzyzanowska D.M."/>
            <person name="Ossowicki A."/>
            <person name="Rajewska M."/>
            <person name="Maciag T."/>
            <person name="Kaczynski Z."/>
            <person name="Czerwicka M."/>
            <person name="Jafra S."/>
        </authorList>
    </citation>
    <scope>NUCLEOTIDE SEQUENCE [LARGE SCALE GENOMIC DNA]</scope>
    <source>
        <strain evidence="9 10">DSM 7216</strain>
    </source>
</reference>
<protein>
    <recommendedName>
        <fullName evidence="7">TRAP transporter large permease protein</fullName>
    </recommendedName>
</protein>
<feature type="transmembrane region" description="Helical" evidence="7">
    <location>
        <begin position="311"/>
        <end position="329"/>
    </location>
</feature>
<feature type="transmembrane region" description="Helical" evidence="7">
    <location>
        <begin position="212"/>
        <end position="233"/>
    </location>
</feature>
<dbReference type="NCBIfam" id="TIGR00786">
    <property type="entry name" value="dctM"/>
    <property type="match status" value="1"/>
</dbReference>
<comment type="caution">
    <text evidence="9">The sequence shown here is derived from an EMBL/GenBank/DDBJ whole genome shotgun (WGS) entry which is preliminary data.</text>
</comment>
<evidence type="ECO:0000313" key="10">
    <source>
        <dbReference type="Proteomes" id="UP000215590"/>
    </source>
</evidence>
<feature type="transmembrane region" description="Helical" evidence="7">
    <location>
        <begin position="395"/>
        <end position="419"/>
    </location>
</feature>
<evidence type="ECO:0000256" key="5">
    <source>
        <dbReference type="ARBA" id="ARBA00022989"/>
    </source>
</evidence>
<feature type="transmembrane region" description="Helical" evidence="7">
    <location>
        <begin position="46"/>
        <end position="68"/>
    </location>
</feature>
<keyword evidence="5 7" id="KW-1133">Transmembrane helix</keyword>
<feature type="transmembrane region" description="Helical" evidence="7">
    <location>
        <begin position="270"/>
        <end position="291"/>
    </location>
</feature>
<dbReference type="GO" id="GO:0022857">
    <property type="term" value="F:transmembrane transporter activity"/>
    <property type="evidence" value="ECO:0007669"/>
    <property type="project" value="UniProtKB-UniRule"/>
</dbReference>
<organism evidence="9 10">
    <name type="scientific">Brucella thiophenivorans</name>
    <dbReference type="NCBI Taxonomy" id="571255"/>
    <lineage>
        <taxon>Bacteria</taxon>
        <taxon>Pseudomonadati</taxon>
        <taxon>Pseudomonadota</taxon>
        <taxon>Alphaproteobacteria</taxon>
        <taxon>Hyphomicrobiales</taxon>
        <taxon>Brucellaceae</taxon>
        <taxon>Brucella/Ochrobactrum group</taxon>
        <taxon>Brucella</taxon>
    </lineage>
</organism>
<evidence type="ECO:0000256" key="4">
    <source>
        <dbReference type="ARBA" id="ARBA00022692"/>
    </source>
</evidence>
<comment type="similarity">
    <text evidence="7">Belongs to the TRAP transporter large permease family.</text>
</comment>
<feature type="transmembrane region" description="Helical" evidence="7">
    <location>
        <begin position="166"/>
        <end position="191"/>
    </location>
</feature>
<dbReference type="Proteomes" id="UP000215590">
    <property type="component" value="Unassembled WGS sequence"/>
</dbReference>
<dbReference type="AlphaFoldDB" id="A0A256FBK6"/>
<gene>
    <name evidence="9" type="ORF">CEV31_3592</name>
</gene>
<comment type="subcellular location">
    <subcellularLocation>
        <location evidence="1 7">Cell inner membrane</location>
        <topology evidence="1 7">Multi-pass membrane protein</topology>
    </subcellularLocation>
</comment>
<name>A0A256FBK6_9HYPH</name>
<feature type="transmembrane region" description="Helical" evidence="7">
    <location>
        <begin position="334"/>
        <end position="351"/>
    </location>
</feature>
<dbReference type="EMBL" id="NNRJ01000056">
    <property type="protein sequence ID" value="OYR12269.1"/>
    <property type="molecule type" value="Genomic_DNA"/>
</dbReference>
<evidence type="ECO:0000256" key="7">
    <source>
        <dbReference type="RuleBase" id="RU369079"/>
    </source>
</evidence>
<dbReference type="PANTHER" id="PTHR33362:SF3">
    <property type="entry name" value="SIALIC ACID TRAP TRANSPORTER PERMEASE PROTEIN SIAT"/>
    <property type="match status" value="1"/>
</dbReference>
<keyword evidence="2" id="KW-1003">Cell membrane</keyword>
<comment type="function">
    <text evidence="7">Part of the tripartite ATP-independent periplasmic (TRAP) transport system.</text>
</comment>
<proteinExistence type="inferred from homology"/>
<keyword evidence="3 7" id="KW-0997">Cell inner membrane</keyword>
<dbReference type="GO" id="GO:0005886">
    <property type="term" value="C:plasma membrane"/>
    <property type="evidence" value="ECO:0007669"/>
    <property type="project" value="UniProtKB-SubCell"/>
</dbReference>
<dbReference type="OrthoDB" id="7912553at2"/>
<feature type="transmembrane region" description="Helical" evidence="7">
    <location>
        <begin position="80"/>
        <end position="104"/>
    </location>
</feature>
<comment type="subunit">
    <text evidence="7">The complex comprises the extracytoplasmic solute receptor protein and the two transmembrane proteins.</text>
</comment>
<feature type="transmembrane region" description="Helical" evidence="7">
    <location>
        <begin position="357"/>
        <end position="383"/>
    </location>
</feature>
<evidence type="ECO:0000256" key="6">
    <source>
        <dbReference type="ARBA" id="ARBA00023136"/>
    </source>
</evidence>
<keyword evidence="7" id="KW-0813">Transport</keyword>
<dbReference type="PIRSF" id="PIRSF006066">
    <property type="entry name" value="HI0050"/>
    <property type="match status" value="1"/>
</dbReference>
<accession>A0A256FBK6</accession>
<evidence type="ECO:0000313" key="9">
    <source>
        <dbReference type="EMBL" id="OYR12269.1"/>
    </source>
</evidence>
<feature type="domain" description="TRAP C4-dicarboxylate transport system permease DctM subunit" evidence="8">
    <location>
        <begin position="8"/>
        <end position="415"/>
    </location>
</feature>